<dbReference type="OrthoDB" id="4793644at2"/>
<feature type="transmembrane region" description="Helical" evidence="1">
    <location>
        <begin position="25"/>
        <end position="44"/>
    </location>
</feature>
<dbReference type="InterPro" id="IPR025443">
    <property type="entry name" value="DUF4307"/>
</dbReference>
<protein>
    <recommendedName>
        <fullName evidence="4">DUF4307 domain-containing protein</fullName>
    </recommendedName>
</protein>
<dbReference type="Pfam" id="PF14155">
    <property type="entry name" value="DUF4307"/>
    <property type="match status" value="1"/>
</dbReference>
<name>A0A173LX86_9MICO</name>
<keyword evidence="1" id="KW-1133">Transmembrane helix</keyword>
<keyword evidence="1" id="KW-0812">Transmembrane</keyword>
<evidence type="ECO:0000256" key="1">
    <source>
        <dbReference type="SAM" id="Phobius"/>
    </source>
</evidence>
<gene>
    <name evidence="2" type="ORF">AUMI_19680</name>
</gene>
<proteinExistence type="predicted"/>
<dbReference type="GeneID" id="80452160"/>
<dbReference type="AlphaFoldDB" id="A0A173LX86"/>
<evidence type="ECO:0008006" key="4">
    <source>
        <dbReference type="Google" id="ProtNLM"/>
    </source>
</evidence>
<accession>A0A173LX86</accession>
<evidence type="ECO:0000313" key="3">
    <source>
        <dbReference type="Proteomes" id="UP000243847"/>
    </source>
</evidence>
<reference evidence="2 3" key="1">
    <citation type="journal article" date="2016" name="Genome Announc.">
        <title>Complete Genome Sequence of Aurantimicrobium minutum Type Strain KNCT, a Planktonic Ultramicrobacterium Isolated from River Water.</title>
        <authorList>
            <person name="Nakai R."/>
            <person name="Fujisawa T."/>
            <person name="Nakamura Y."/>
            <person name="Nishide H."/>
            <person name="Uchiyama I."/>
            <person name="Baba T."/>
            <person name="Toyoda A."/>
            <person name="Fujiyama A."/>
            <person name="Naganuma T."/>
            <person name="Niki H."/>
        </authorList>
    </citation>
    <scope>NUCLEOTIDE SEQUENCE [LARGE SCALE GENOMIC DNA]</scope>
    <source>
        <strain evidence="2 3">KNC</strain>
    </source>
</reference>
<dbReference type="KEGG" id="amin:AUMI_19680"/>
<dbReference type="EMBL" id="AP017457">
    <property type="protein sequence ID" value="BAU99510.1"/>
    <property type="molecule type" value="Genomic_DNA"/>
</dbReference>
<dbReference type="Proteomes" id="UP000243847">
    <property type="component" value="Chromosome sequence1"/>
</dbReference>
<sequence>MSTETNLADRYGRSRDDRGPIRRNLGVIIVSSVIIIGLVSWVIFTDALGFGPQTSARDLGFEDLTETSVTVEFELTATPGHEVACAVQALNTSFAIVGWKVFVYPPSQQRIRDIKETITTSQPATTGLVYQCWLT</sequence>
<dbReference type="RefSeq" id="WP_096381998.1">
    <property type="nucleotide sequence ID" value="NZ_AP017457.1"/>
</dbReference>
<keyword evidence="1" id="KW-0472">Membrane</keyword>
<evidence type="ECO:0000313" key="2">
    <source>
        <dbReference type="EMBL" id="BAU99510.1"/>
    </source>
</evidence>
<organism evidence="2 3">
    <name type="scientific">Aurantimicrobium minutum</name>
    <dbReference type="NCBI Taxonomy" id="708131"/>
    <lineage>
        <taxon>Bacteria</taxon>
        <taxon>Bacillati</taxon>
        <taxon>Actinomycetota</taxon>
        <taxon>Actinomycetes</taxon>
        <taxon>Micrococcales</taxon>
        <taxon>Microbacteriaceae</taxon>
        <taxon>Aurantimicrobium</taxon>
    </lineage>
</organism>